<dbReference type="AlphaFoldDB" id="A0A4U1BF51"/>
<dbReference type="InterPro" id="IPR037185">
    <property type="entry name" value="EmrE-like"/>
</dbReference>
<feature type="transmembrane region" description="Helical" evidence="1">
    <location>
        <begin position="273"/>
        <end position="291"/>
    </location>
</feature>
<feature type="transmembrane region" description="Helical" evidence="1">
    <location>
        <begin position="104"/>
        <end position="121"/>
    </location>
</feature>
<organism evidence="3 4">
    <name type="scientific">Ferrimonas sediminicola</name>
    <dbReference type="NCBI Taxonomy" id="2569538"/>
    <lineage>
        <taxon>Bacteria</taxon>
        <taxon>Pseudomonadati</taxon>
        <taxon>Pseudomonadota</taxon>
        <taxon>Gammaproteobacteria</taxon>
        <taxon>Alteromonadales</taxon>
        <taxon>Ferrimonadaceae</taxon>
        <taxon>Ferrimonas</taxon>
    </lineage>
</organism>
<dbReference type="PANTHER" id="PTHR22911:SF137">
    <property type="entry name" value="SOLUTE CARRIER FAMILY 35 MEMBER G2-RELATED"/>
    <property type="match status" value="1"/>
</dbReference>
<dbReference type="InterPro" id="IPR000620">
    <property type="entry name" value="EamA_dom"/>
</dbReference>
<feature type="transmembrane region" description="Helical" evidence="1">
    <location>
        <begin position="126"/>
        <end position="145"/>
    </location>
</feature>
<comment type="caution">
    <text evidence="3">The sequence shown here is derived from an EMBL/GenBank/DDBJ whole genome shotgun (WGS) entry which is preliminary data.</text>
</comment>
<dbReference type="GO" id="GO:0016020">
    <property type="term" value="C:membrane"/>
    <property type="evidence" value="ECO:0007669"/>
    <property type="project" value="InterPro"/>
</dbReference>
<dbReference type="PANTHER" id="PTHR22911">
    <property type="entry name" value="ACYL-MALONYL CONDENSING ENZYME-RELATED"/>
    <property type="match status" value="1"/>
</dbReference>
<gene>
    <name evidence="3" type="ORF">FCL40_08145</name>
</gene>
<feature type="transmembrane region" description="Helical" evidence="1">
    <location>
        <begin position="187"/>
        <end position="205"/>
    </location>
</feature>
<keyword evidence="1" id="KW-1133">Transmembrane helix</keyword>
<feature type="domain" description="EamA" evidence="2">
    <location>
        <begin position="10"/>
        <end position="143"/>
    </location>
</feature>
<protein>
    <submittedName>
        <fullName evidence="3">DMT family transporter</fullName>
    </submittedName>
</protein>
<evidence type="ECO:0000259" key="2">
    <source>
        <dbReference type="Pfam" id="PF00892"/>
    </source>
</evidence>
<keyword evidence="1" id="KW-0812">Transmembrane</keyword>
<keyword evidence="1" id="KW-0472">Membrane</keyword>
<name>A0A4U1BF51_9GAMM</name>
<dbReference type="OrthoDB" id="5729944at2"/>
<feature type="transmembrane region" description="Helical" evidence="1">
    <location>
        <begin position="79"/>
        <end position="98"/>
    </location>
</feature>
<dbReference type="EMBL" id="SWCI01000004">
    <property type="protein sequence ID" value="TKB49297.1"/>
    <property type="molecule type" value="Genomic_DNA"/>
</dbReference>
<feature type="transmembrane region" description="Helical" evidence="1">
    <location>
        <begin position="157"/>
        <end position="175"/>
    </location>
</feature>
<feature type="transmembrane region" description="Helical" evidence="1">
    <location>
        <begin position="9"/>
        <end position="26"/>
    </location>
</feature>
<dbReference type="Proteomes" id="UP000305674">
    <property type="component" value="Unassembled WGS sequence"/>
</dbReference>
<keyword evidence="4" id="KW-1185">Reference proteome</keyword>
<feature type="transmembrane region" description="Helical" evidence="1">
    <location>
        <begin position="217"/>
        <end position="235"/>
    </location>
</feature>
<evidence type="ECO:0000313" key="3">
    <source>
        <dbReference type="EMBL" id="TKB49297.1"/>
    </source>
</evidence>
<feature type="transmembrane region" description="Helical" evidence="1">
    <location>
        <begin position="247"/>
        <end position="267"/>
    </location>
</feature>
<dbReference type="SUPFAM" id="SSF103481">
    <property type="entry name" value="Multidrug resistance efflux transporter EmrE"/>
    <property type="match status" value="2"/>
</dbReference>
<feature type="domain" description="EamA" evidence="2">
    <location>
        <begin position="157"/>
        <end position="286"/>
    </location>
</feature>
<dbReference type="RefSeq" id="WP_136852664.1">
    <property type="nucleotide sequence ID" value="NZ_SWCI01000004.1"/>
</dbReference>
<evidence type="ECO:0000256" key="1">
    <source>
        <dbReference type="SAM" id="Phobius"/>
    </source>
</evidence>
<evidence type="ECO:0000313" key="4">
    <source>
        <dbReference type="Proteomes" id="UP000305674"/>
    </source>
</evidence>
<feature type="transmembrane region" description="Helical" evidence="1">
    <location>
        <begin position="38"/>
        <end position="58"/>
    </location>
</feature>
<sequence>MVKNQRRALMYGGGAVLAWSTVASAFKLSLQHLSPSQLLLYAALVSTLALGGIVLLQGKGRLVLRQFRATPWRYLQSGLLNPFLYYLVLFGCYELLPAQQAQPLTYTWAILFSLLAVPLLGQKLKLWDLVAAVIAYAGVVVIATGGRLLQVEVESSLGYGLALLCTLLWSLYWIVNARDQGDPVVSLLLSFLIGLPLVFAASWHWDGLVLPNLQGLAGAAYVGLFEMGFTFVLWLKALKYAERTAPITNMVFLAPFLSLFFISTLVGETIAPSTFSGLALIVLGLISQQLGPRLKPLRRTKVADSGSL</sequence>
<reference evidence="3 4" key="1">
    <citation type="submission" date="2019-04" db="EMBL/GenBank/DDBJ databases">
        <authorList>
            <person name="Hwang J.C."/>
        </authorList>
    </citation>
    <scope>NUCLEOTIDE SEQUENCE [LARGE SCALE GENOMIC DNA]</scope>
    <source>
        <strain evidence="3 4">IMCC35001</strain>
    </source>
</reference>
<accession>A0A4U1BF51</accession>
<dbReference type="Pfam" id="PF00892">
    <property type="entry name" value="EamA"/>
    <property type="match status" value="2"/>
</dbReference>
<proteinExistence type="predicted"/>